<keyword evidence="2" id="KW-1185">Reference proteome</keyword>
<dbReference type="AlphaFoldDB" id="A0A3L8Q386"/>
<evidence type="ECO:0000313" key="2">
    <source>
        <dbReference type="Proteomes" id="UP000281474"/>
    </source>
</evidence>
<comment type="caution">
    <text evidence="1">The sequence shown here is derived from an EMBL/GenBank/DDBJ whole genome shotgun (WGS) entry which is preliminary data.</text>
</comment>
<name>A0A3L8Q386_9GAMM</name>
<gene>
    <name evidence="1" type="ORF">D5018_03540</name>
</gene>
<sequence>MAVSQLIGLGVAVPVDRYGTPKSELPTFNTTDHVKIFSREQFMDLRAFEYSRFYQPFKLHLLSEIQVLESFCRHKGITAKPSIDTFINTFKYHLFDRPLFVNGEEQKIGPETLTEFREKMYGEARLEFHSLICILQKKSVISGEQKRAIENFIESIATCSGGIEYTLAVARYAFDESRHTLEEVLRMARVEVIRQAAIEHLSQVVNHQTYYKGNHRHHVNRLSNSVATQYDIPFCKDKSMDSGFKHEYLRGFVDRASKAVTLGNVLAYLTKNYFDKFCDLMEAHNIHRHSIEEIFTEELTPNVHAELDEKVFYAISGCTRDEGISSAIFFSSFDAWTLEGIEAKLKSLVKDNSYLDSRQTISIFMGYIERCLRANVSFRRYDFFCTEDISGQEVMRSVEQEISKPIEALAENGYNASELLTSDDISRLSFSQLKLNISRAITCGFIRHKIEGLHRLDIDLPLRVSGGSRELKIFLKGVFSCGCFWVEDESTTRAVTLGDIVGVDFSEERRLNEILTLFQHAAENTYAAKDFYEFITRNLLSIAYQSRIKNQALVIIQDQIKEKPHILPIVQKFTEREPSSYRVRELHAGLNLKEQINNGEIERKLMNRINLSARDQAICGEQILSLSAALYLHKQTPANLHFLFKLLLDLLNKQSVGADFVMQRLQLIIENNDFLMVKSFKYKTKVQGNEMSLNIFELAIVSGWESIYKLLPEQRYNWVDSASDGVGTMRVFPIHLSIFCADAVSYFFLTEECGVNLNSQDSDGNSIAHYIFQNKDIAEVIKQFILHSEKVDFGLKNKEGVTPFQLAEQAEPQFFGILKDNLERRRRAIPEPRHPPVARRTQYDHIVVCPPNVSAFTNRGKLVI</sequence>
<protein>
    <submittedName>
        <fullName evidence="1">Ankyrin repeat domain-containing protein</fullName>
    </submittedName>
</protein>
<dbReference type="InterPro" id="IPR036770">
    <property type="entry name" value="Ankyrin_rpt-contain_sf"/>
</dbReference>
<reference evidence="1 2" key="1">
    <citation type="submission" date="2018-09" db="EMBL/GenBank/DDBJ databases">
        <title>Phylogeny of the Shewanellaceae, and recommendation for two new genera, Pseudoshewanella and Parashewanella.</title>
        <authorList>
            <person name="Wang G."/>
        </authorList>
    </citation>
    <scope>NUCLEOTIDE SEQUENCE [LARGE SCALE GENOMIC DNA]</scope>
    <source>
        <strain evidence="1 2">C51</strain>
    </source>
</reference>
<dbReference type="RefSeq" id="WP_121837602.1">
    <property type="nucleotide sequence ID" value="NZ_ML014757.1"/>
</dbReference>
<dbReference type="Gene3D" id="1.25.40.20">
    <property type="entry name" value="Ankyrin repeat-containing domain"/>
    <property type="match status" value="1"/>
</dbReference>
<dbReference type="SUPFAM" id="SSF48403">
    <property type="entry name" value="Ankyrin repeat"/>
    <property type="match status" value="1"/>
</dbReference>
<dbReference type="Proteomes" id="UP000281474">
    <property type="component" value="Unassembled WGS sequence"/>
</dbReference>
<evidence type="ECO:0000313" key="1">
    <source>
        <dbReference type="EMBL" id="RLV61082.1"/>
    </source>
</evidence>
<proteinExistence type="predicted"/>
<dbReference type="EMBL" id="QZEI01000008">
    <property type="protein sequence ID" value="RLV61082.1"/>
    <property type="molecule type" value="Genomic_DNA"/>
</dbReference>
<organism evidence="1 2">
    <name type="scientific">Parashewanella curva</name>
    <dbReference type="NCBI Taxonomy" id="2338552"/>
    <lineage>
        <taxon>Bacteria</taxon>
        <taxon>Pseudomonadati</taxon>
        <taxon>Pseudomonadota</taxon>
        <taxon>Gammaproteobacteria</taxon>
        <taxon>Alteromonadales</taxon>
        <taxon>Shewanellaceae</taxon>
        <taxon>Parashewanella</taxon>
    </lineage>
</organism>
<accession>A0A3L8Q386</accession>